<dbReference type="Gene3D" id="1.20.58.2220">
    <property type="entry name" value="Formin, FH2 domain"/>
    <property type="match status" value="1"/>
</dbReference>
<sequence>MNTAIFQFSLCAQLFCFDPLACPEELFCILAKFLHCFSEYHHQLWVETEEQEKIKRQTLARSYFAKKTARRREKERDFEQLISALQSGDIFKEELSRLRTSFRVTKKIRTKVS</sequence>
<dbReference type="WBParaSite" id="Hba_18466">
    <property type="protein sequence ID" value="Hba_18466"/>
    <property type="gene ID" value="Hba_18466"/>
</dbReference>
<dbReference type="InterPro" id="IPR042201">
    <property type="entry name" value="FH2_Formin_sf"/>
</dbReference>
<evidence type="ECO:0000313" key="2">
    <source>
        <dbReference type="WBParaSite" id="Hba_18466"/>
    </source>
</evidence>
<accession>A0A1I7XLQ5</accession>
<dbReference type="Proteomes" id="UP000095283">
    <property type="component" value="Unplaced"/>
</dbReference>
<protein>
    <submittedName>
        <fullName evidence="2">Uncharacterized protein</fullName>
    </submittedName>
</protein>
<organism evidence="1 2">
    <name type="scientific">Heterorhabditis bacteriophora</name>
    <name type="common">Entomopathogenic nematode worm</name>
    <dbReference type="NCBI Taxonomy" id="37862"/>
    <lineage>
        <taxon>Eukaryota</taxon>
        <taxon>Metazoa</taxon>
        <taxon>Ecdysozoa</taxon>
        <taxon>Nematoda</taxon>
        <taxon>Chromadorea</taxon>
        <taxon>Rhabditida</taxon>
        <taxon>Rhabditina</taxon>
        <taxon>Rhabditomorpha</taxon>
        <taxon>Strongyloidea</taxon>
        <taxon>Heterorhabditidae</taxon>
        <taxon>Heterorhabditis</taxon>
    </lineage>
</organism>
<dbReference type="PROSITE" id="PS50096">
    <property type="entry name" value="IQ"/>
    <property type="match status" value="1"/>
</dbReference>
<reference evidence="2" key="1">
    <citation type="submission" date="2016-11" db="UniProtKB">
        <authorList>
            <consortium name="WormBaseParasite"/>
        </authorList>
    </citation>
    <scope>IDENTIFICATION</scope>
</reference>
<name>A0A1I7XLQ5_HETBA</name>
<dbReference type="AlphaFoldDB" id="A0A1I7XLQ5"/>
<evidence type="ECO:0000313" key="1">
    <source>
        <dbReference type="Proteomes" id="UP000095283"/>
    </source>
</evidence>
<proteinExistence type="predicted"/>
<keyword evidence="1" id="KW-1185">Reference proteome</keyword>